<dbReference type="NCBIfam" id="NF009489">
    <property type="entry name" value="PRK12851.1"/>
    <property type="match status" value="1"/>
</dbReference>
<gene>
    <name evidence="9" type="ORF">CQW49_12485</name>
</gene>
<comment type="similarity">
    <text evidence="1 7">Belongs to the chaperonin (HSP60) family.</text>
</comment>
<dbReference type="NCBIfam" id="NF009487">
    <property type="entry name" value="PRK12849.1"/>
    <property type="match status" value="1"/>
</dbReference>
<dbReference type="Gene3D" id="3.30.260.10">
    <property type="entry name" value="TCP-1-like chaperonin intermediate domain"/>
    <property type="match status" value="1"/>
</dbReference>
<dbReference type="GO" id="GO:0016853">
    <property type="term" value="F:isomerase activity"/>
    <property type="evidence" value="ECO:0007669"/>
    <property type="project" value="UniProtKB-KW"/>
</dbReference>
<accession>A0A2D2D0T7</accession>
<keyword evidence="6" id="KW-0413">Isomerase</keyword>
<dbReference type="Pfam" id="PF00118">
    <property type="entry name" value="Cpn60_TCP1"/>
    <property type="match status" value="2"/>
</dbReference>
<dbReference type="GO" id="GO:0140662">
    <property type="term" value="F:ATP-dependent protein folding chaperone"/>
    <property type="evidence" value="ECO:0007669"/>
    <property type="project" value="InterPro"/>
</dbReference>
<sequence>MTNPRKRERRRPAFDVTREKFVARNIRFGDVVRRDLLAGVDALADAVAVTLGPRGRNVVIEHRAAGLPPVATKDGVTVAQAVELAGRTQSVGVSLVRQMATAVAKEAGDGTTTSVVLARRLAAETRKALAAGMNPRDIVLGMEKAARIVDRDLAARARRCDDTRALAHVATLAAGGDESIGAIVADALTRAGEGGVVDVELGAALCDEIDIVEGMRWEQGYRSPYFMTDSARKIAELENPYILIYDRVINQFSELVPALELVRRQRGSLLIVAENIVEEALPGLLLNHIRKNLCSIAVKGPGYGDSRYEFLHDLAALTGGRAIMEACGEELSNVTMAHLGRAKRVVVREDDTVVIGGEGDGAAITERLAAARQQADWITDGDPSKGSPSGKRHDLENLQTRIKALSGKVVTIKAGGLSDILIKERMQRIENALASARAARSDGVVAGGGVGLYRARAALTEATGDTLDQTYGIAIVRAALDEPIRRIAANAGRDAHEFLFELKRSNDDFWGMDMRSGECGDLYAAGVIDPARVTRLALRNAVATASSLMTVECAVTHIPPSDPTYGFDPHLAAATREDPRS</sequence>
<dbReference type="Proteomes" id="UP000230709">
    <property type="component" value="Chromosome"/>
</dbReference>
<dbReference type="SUPFAM" id="SSF48592">
    <property type="entry name" value="GroEL equatorial domain-like"/>
    <property type="match status" value="1"/>
</dbReference>
<keyword evidence="5" id="KW-0143">Chaperone</keyword>
<evidence type="ECO:0000313" key="10">
    <source>
        <dbReference type="Proteomes" id="UP000230709"/>
    </source>
</evidence>
<keyword evidence="10" id="KW-1185">Reference proteome</keyword>
<dbReference type="CDD" id="cd03344">
    <property type="entry name" value="GroEL"/>
    <property type="match status" value="1"/>
</dbReference>
<dbReference type="NCBIfam" id="NF009488">
    <property type="entry name" value="PRK12850.1"/>
    <property type="match status" value="1"/>
</dbReference>
<dbReference type="STRING" id="595536.GCA_000178815_02669"/>
<keyword evidence="3" id="KW-0547">Nucleotide-binding</keyword>
<dbReference type="KEGG" id="mtw:CQW49_12485"/>
<evidence type="ECO:0000256" key="6">
    <source>
        <dbReference type="ARBA" id="ARBA00023235"/>
    </source>
</evidence>
<comment type="subunit">
    <text evidence="8">Forms a cylinder of 14 subunits composed of two heptameric rings stacked back-to-back. Interacts with the co-chaperonin GroES.</text>
</comment>
<evidence type="ECO:0000313" key="9">
    <source>
        <dbReference type="EMBL" id="ATQ68607.1"/>
    </source>
</evidence>
<dbReference type="AlphaFoldDB" id="A0A2D2D0T7"/>
<dbReference type="SUPFAM" id="SSF54849">
    <property type="entry name" value="GroEL-intermediate domain like"/>
    <property type="match status" value="1"/>
</dbReference>
<organism evidence="9 10">
    <name type="scientific">Methylosinus trichosporium (strain ATCC 35070 / NCIMB 11131 / UNIQEM 75 / OB3b)</name>
    <dbReference type="NCBI Taxonomy" id="595536"/>
    <lineage>
        <taxon>Bacteria</taxon>
        <taxon>Pseudomonadati</taxon>
        <taxon>Pseudomonadota</taxon>
        <taxon>Alphaproteobacteria</taxon>
        <taxon>Hyphomicrobiales</taxon>
        <taxon>Methylocystaceae</taxon>
        <taxon>Methylosinus</taxon>
    </lineage>
</organism>
<comment type="function">
    <text evidence="8">Together with its co-chaperonin GroES, plays an essential role in assisting protein folding. The GroEL-GroES system forms a nano-cage that allows encapsulation of the non-native substrate proteins and provides a physical environment optimized to promote and accelerate protein folding.</text>
</comment>
<evidence type="ECO:0000256" key="4">
    <source>
        <dbReference type="ARBA" id="ARBA00022840"/>
    </source>
</evidence>
<dbReference type="SUPFAM" id="SSF52029">
    <property type="entry name" value="GroEL apical domain-like"/>
    <property type="match status" value="1"/>
</dbReference>
<proteinExistence type="inferred from homology"/>
<evidence type="ECO:0000256" key="7">
    <source>
        <dbReference type="RuleBase" id="RU000418"/>
    </source>
</evidence>
<dbReference type="InterPro" id="IPR027409">
    <property type="entry name" value="GroEL-like_apical_dom_sf"/>
</dbReference>
<reference evidence="10" key="1">
    <citation type="submission" date="2017-10" db="EMBL/GenBank/DDBJ databases">
        <title>Completed PacBio SMRT sequence of Methylosinus trichosporium OB3b reveals presence of a third large plasmid.</title>
        <authorList>
            <person name="Charles T.C."/>
            <person name="Lynch M.D.J."/>
            <person name="Heil J.R."/>
            <person name="Cheng J."/>
        </authorList>
    </citation>
    <scope>NUCLEOTIDE SEQUENCE [LARGE SCALE GENOMIC DNA]</scope>
    <source>
        <strain evidence="10">OB3b</strain>
    </source>
</reference>
<dbReference type="InterPro" id="IPR027410">
    <property type="entry name" value="TCP-1-like_intermed_sf"/>
</dbReference>
<name>A0A2D2D0T7_METT3</name>
<keyword evidence="2" id="KW-0963">Cytoplasm</keyword>
<dbReference type="EMBL" id="CP023737">
    <property type="protein sequence ID" value="ATQ68607.1"/>
    <property type="molecule type" value="Genomic_DNA"/>
</dbReference>
<evidence type="ECO:0000256" key="8">
    <source>
        <dbReference type="RuleBase" id="RU000419"/>
    </source>
</evidence>
<dbReference type="NCBIfam" id="NF000592">
    <property type="entry name" value="PRK00013.1"/>
    <property type="match status" value="1"/>
</dbReference>
<dbReference type="PRINTS" id="PR00298">
    <property type="entry name" value="CHAPERONIN60"/>
</dbReference>
<dbReference type="Gene3D" id="1.10.560.10">
    <property type="entry name" value="GroEL-like equatorial domain"/>
    <property type="match status" value="1"/>
</dbReference>
<dbReference type="Gene3D" id="3.50.7.10">
    <property type="entry name" value="GroEL"/>
    <property type="match status" value="1"/>
</dbReference>
<dbReference type="PANTHER" id="PTHR45633">
    <property type="entry name" value="60 KDA HEAT SHOCK PROTEIN, MITOCHONDRIAL"/>
    <property type="match status" value="1"/>
</dbReference>
<dbReference type="InterPro" id="IPR002423">
    <property type="entry name" value="Cpn60/GroEL/TCP-1"/>
</dbReference>
<dbReference type="FunFam" id="3.50.7.10:FF:000001">
    <property type="entry name" value="60 kDa chaperonin"/>
    <property type="match status" value="1"/>
</dbReference>
<keyword evidence="4" id="KW-0067">ATP-binding</keyword>
<evidence type="ECO:0000256" key="2">
    <source>
        <dbReference type="ARBA" id="ARBA00022490"/>
    </source>
</evidence>
<dbReference type="InterPro" id="IPR027413">
    <property type="entry name" value="GROEL-like_equatorial_sf"/>
</dbReference>
<evidence type="ECO:0000256" key="5">
    <source>
        <dbReference type="ARBA" id="ARBA00023186"/>
    </source>
</evidence>
<evidence type="ECO:0000256" key="3">
    <source>
        <dbReference type="ARBA" id="ARBA00022741"/>
    </source>
</evidence>
<dbReference type="InterPro" id="IPR001844">
    <property type="entry name" value="Cpn60/GroEL"/>
</dbReference>
<protein>
    <recommendedName>
        <fullName evidence="8">60 kDa chaperonin</fullName>
    </recommendedName>
</protein>
<evidence type="ECO:0000256" key="1">
    <source>
        <dbReference type="ARBA" id="ARBA00006607"/>
    </source>
</evidence>
<dbReference type="GO" id="GO:0005524">
    <property type="term" value="F:ATP binding"/>
    <property type="evidence" value="ECO:0007669"/>
    <property type="project" value="UniProtKB-KW"/>
</dbReference>
<dbReference type="GO" id="GO:0042026">
    <property type="term" value="P:protein refolding"/>
    <property type="evidence" value="ECO:0007669"/>
    <property type="project" value="InterPro"/>
</dbReference>